<keyword evidence="4 7" id="KW-1133">Transmembrane helix</keyword>
<gene>
    <name evidence="8" type="ORF">SLS62_002558</name>
</gene>
<feature type="region of interest" description="Disordered" evidence="6">
    <location>
        <begin position="1"/>
        <end position="42"/>
    </location>
</feature>
<keyword evidence="9" id="KW-1185">Reference proteome</keyword>
<proteinExistence type="predicted"/>
<comment type="subcellular location">
    <subcellularLocation>
        <location evidence="1">Membrane</location>
        <topology evidence="1">Multi-pass membrane protein</topology>
    </subcellularLocation>
</comment>
<accession>A0AAN9UY49</accession>
<evidence type="ECO:0000256" key="3">
    <source>
        <dbReference type="ARBA" id="ARBA00022692"/>
    </source>
</evidence>
<sequence>MSAHQPAVVSSLDRSATPSFEDGNLDTKGGINDNEPIKITPPTPIALATRETQRTEAALGDAVLRFLRIRKGPKREEYDLDAIATQPSIWDSEHVEEYKRLHIHPKWENWASFDPNFRWTWREERDVRHKVDWKIMIWVCVMFASLNIDRNNISNAVSDNMLDDLGLTKSDYLISKRIGPDLWIPIQICIFSVISAMQFFLKGRASFLATRYLM</sequence>
<dbReference type="GO" id="GO:0016020">
    <property type="term" value="C:membrane"/>
    <property type="evidence" value="ECO:0007669"/>
    <property type="project" value="UniProtKB-SubCell"/>
</dbReference>
<dbReference type="PANTHER" id="PTHR43791">
    <property type="entry name" value="PERMEASE-RELATED"/>
    <property type="match status" value="1"/>
</dbReference>
<keyword evidence="2" id="KW-0813">Transport</keyword>
<dbReference type="SUPFAM" id="SSF103473">
    <property type="entry name" value="MFS general substrate transporter"/>
    <property type="match status" value="1"/>
</dbReference>
<dbReference type="PANTHER" id="PTHR43791:SF65">
    <property type="entry name" value="MAJOR FACILITATOR SUPERFAMILY (MFS) PROFILE DOMAIN-CONTAINING PROTEIN-RELATED"/>
    <property type="match status" value="1"/>
</dbReference>
<reference evidence="8 9" key="1">
    <citation type="submission" date="2024-02" db="EMBL/GenBank/DDBJ databases">
        <title>De novo assembly and annotation of 12 fungi associated with fruit tree decline syndrome in Ontario, Canada.</title>
        <authorList>
            <person name="Sulman M."/>
            <person name="Ellouze W."/>
            <person name="Ilyukhin E."/>
        </authorList>
    </citation>
    <scope>NUCLEOTIDE SEQUENCE [LARGE SCALE GENOMIC DNA]</scope>
    <source>
        <strain evidence="8 9">M11/M66-122</strain>
    </source>
</reference>
<dbReference type="InterPro" id="IPR036259">
    <property type="entry name" value="MFS_trans_sf"/>
</dbReference>
<evidence type="ECO:0000256" key="1">
    <source>
        <dbReference type="ARBA" id="ARBA00004141"/>
    </source>
</evidence>
<keyword evidence="5 7" id="KW-0472">Membrane</keyword>
<protein>
    <submittedName>
        <fullName evidence="8">Uncharacterized protein</fullName>
    </submittedName>
</protein>
<dbReference type="AlphaFoldDB" id="A0AAN9UY49"/>
<organism evidence="8 9">
    <name type="scientific">Diatrype stigma</name>
    <dbReference type="NCBI Taxonomy" id="117547"/>
    <lineage>
        <taxon>Eukaryota</taxon>
        <taxon>Fungi</taxon>
        <taxon>Dikarya</taxon>
        <taxon>Ascomycota</taxon>
        <taxon>Pezizomycotina</taxon>
        <taxon>Sordariomycetes</taxon>
        <taxon>Xylariomycetidae</taxon>
        <taxon>Xylariales</taxon>
        <taxon>Diatrypaceae</taxon>
        <taxon>Diatrype</taxon>
    </lineage>
</organism>
<evidence type="ECO:0000313" key="8">
    <source>
        <dbReference type="EMBL" id="KAK7755332.1"/>
    </source>
</evidence>
<name>A0AAN9UY49_9PEZI</name>
<dbReference type="EMBL" id="JAKJXP020000013">
    <property type="protein sequence ID" value="KAK7755332.1"/>
    <property type="molecule type" value="Genomic_DNA"/>
</dbReference>
<evidence type="ECO:0000256" key="7">
    <source>
        <dbReference type="SAM" id="Phobius"/>
    </source>
</evidence>
<dbReference type="Proteomes" id="UP001320420">
    <property type="component" value="Unassembled WGS sequence"/>
</dbReference>
<comment type="caution">
    <text evidence="8">The sequence shown here is derived from an EMBL/GenBank/DDBJ whole genome shotgun (WGS) entry which is preliminary data.</text>
</comment>
<dbReference type="GO" id="GO:0022857">
    <property type="term" value="F:transmembrane transporter activity"/>
    <property type="evidence" value="ECO:0007669"/>
    <property type="project" value="TreeGrafter"/>
</dbReference>
<evidence type="ECO:0000256" key="5">
    <source>
        <dbReference type="ARBA" id="ARBA00023136"/>
    </source>
</evidence>
<evidence type="ECO:0000256" key="6">
    <source>
        <dbReference type="SAM" id="MobiDB-lite"/>
    </source>
</evidence>
<evidence type="ECO:0000256" key="2">
    <source>
        <dbReference type="ARBA" id="ARBA00022448"/>
    </source>
</evidence>
<feature type="transmembrane region" description="Helical" evidence="7">
    <location>
        <begin position="182"/>
        <end position="201"/>
    </location>
</feature>
<evidence type="ECO:0000256" key="4">
    <source>
        <dbReference type="ARBA" id="ARBA00022989"/>
    </source>
</evidence>
<evidence type="ECO:0000313" key="9">
    <source>
        <dbReference type="Proteomes" id="UP001320420"/>
    </source>
</evidence>
<keyword evidence="3 7" id="KW-0812">Transmembrane</keyword>